<feature type="region of interest" description="Disordered" evidence="6">
    <location>
        <begin position="535"/>
        <end position="634"/>
    </location>
</feature>
<reference evidence="8 9" key="1">
    <citation type="submission" date="2016-04" db="EMBL/GenBank/DDBJ databases">
        <title>Draft genome of Fonsecaea erecta CBS 125763.</title>
        <authorList>
            <person name="Weiss V.A."/>
            <person name="Vicente V.A."/>
            <person name="Raittz R.T."/>
            <person name="Moreno L.F."/>
            <person name="De Souza E.M."/>
            <person name="Pedrosa F.O."/>
            <person name="Steffens M.B."/>
            <person name="Faoro H."/>
            <person name="Tadra-Sfeir M.Z."/>
            <person name="Najafzadeh M.J."/>
            <person name="Felipe M.S."/>
            <person name="Teixeira M."/>
            <person name="Sun J."/>
            <person name="Xi L."/>
            <person name="Gomes R."/>
            <person name="De Azevedo C.M."/>
            <person name="Salgado C.G."/>
            <person name="Da Silva M.B."/>
            <person name="Nascimento M.F."/>
            <person name="Queiroz-Telles F."/>
            <person name="Attili D.S."/>
            <person name="Gorbushina A."/>
        </authorList>
    </citation>
    <scope>NUCLEOTIDE SEQUENCE [LARGE SCALE GENOMIC DNA]</scope>
    <source>
        <strain evidence="8 9">CBS 125763</strain>
    </source>
</reference>
<dbReference type="STRING" id="1367422.A0A178ZZE8"/>
<dbReference type="GO" id="GO:0004674">
    <property type="term" value="F:protein serine/threonine kinase activity"/>
    <property type="evidence" value="ECO:0007669"/>
    <property type="project" value="UniProtKB-EC"/>
</dbReference>
<sequence length="634" mass="73319">MPVQGKRLDGQPFDLVDFGELDDFITRYRARLDEQRQVPGDIDQLWYDDRKERGALGRKKEDEFFLRRWLYFEKDEKEDAEWGPIRLLGRGGYGIVGLWQKRDDNNQLVDEVVLKESSYTKGKTAVSSIEVNPVAYPRHLVEAAIHNDINLRQPGVSPHLREYKFFYDDRAFAEGRYRFYLEYCPHGSLARLAHRYRCWDTYLPEVFIWHVFSNLAKAGEALRNPPHLDSRAIKEEYLYKFRQDELFCLHLDWKPANVLLGYPHEGEEYPSALLNDYGLAMVTAISDSLTFRRWNPYALWWRGTPYHKPTEQSHYGVNWEIPPDGGWVRTRDTLNRELDWQRAATQREDENEKLGGDVLFDHSMNIYGIGQIMFEMVTLRKSEKHLEKVRAKTLKRFRRNGNHQISHVYTKKPGAYSSRLRHLIHRCLDPDPANRPSQLELMDQTRRGLRLAIKRAKRAGEFPVKVYPGHDINNMPLGDAGFRPTAGDFKYMIESEFVDPDAPRLKLPAAKYSGFPEGWFEPSWKKLYDQQNPHDRWFNGLQGHGAASPPGSSQVGNDGSHESGSRSDSDDDDDDGNNGGNNGSNNTNNDNNNNNNNNQQQPQNQAGQFVQPRSPPKQKRVRFIVQDGNLAAAP</sequence>
<protein>
    <recommendedName>
        <fullName evidence="1">non-specific serine/threonine protein kinase</fullName>
        <ecNumber evidence="1">2.7.11.1</ecNumber>
    </recommendedName>
</protein>
<keyword evidence="9" id="KW-1185">Reference proteome</keyword>
<dbReference type="InterPro" id="IPR011009">
    <property type="entry name" value="Kinase-like_dom_sf"/>
</dbReference>
<feature type="compositionally biased region" description="Polar residues" evidence="6">
    <location>
        <begin position="599"/>
        <end position="608"/>
    </location>
</feature>
<dbReference type="GeneID" id="30004898"/>
<dbReference type="PANTHER" id="PTHR43671:SF13">
    <property type="entry name" value="SERINE_THREONINE-PROTEIN KINASE NEK2"/>
    <property type="match status" value="1"/>
</dbReference>
<gene>
    <name evidence="8" type="ORF">AYL99_00728</name>
</gene>
<evidence type="ECO:0000256" key="1">
    <source>
        <dbReference type="ARBA" id="ARBA00012513"/>
    </source>
</evidence>
<feature type="compositionally biased region" description="Low complexity" evidence="6">
    <location>
        <begin position="583"/>
        <end position="598"/>
    </location>
</feature>
<dbReference type="GO" id="GO:0005524">
    <property type="term" value="F:ATP binding"/>
    <property type="evidence" value="ECO:0007669"/>
    <property type="project" value="UniProtKB-KW"/>
</dbReference>
<evidence type="ECO:0000256" key="3">
    <source>
        <dbReference type="ARBA" id="ARBA00022741"/>
    </source>
</evidence>
<dbReference type="SUPFAM" id="SSF56112">
    <property type="entry name" value="Protein kinase-like (PK-like)"/>
    <property type="match status" value="1"/>
</dbReference>
<keyword evidence="3" id="KW-0547">Nucleotide-binding</keyword>
<evidence type="ECO:0000259" key="7">
    <source>
        <dbReference type="PROSITE" id="PS50011"/>
    </source>
</evidence>
<dbReference type="Gene3D" id="1.10.510.10">
    <property type="entry name" value="Transferase(Phosphotransferase) domain 1"/>
    <property type="match status" value="2"/>
</dbReference>
<dbReference type="AlphaFoldDB" id="A0A178ZZE8"/>
<dbReference type="InterPro" id="IPR050660">
    <property type="entry name" value="NEK_Ser/Thr_kinase"/>
</dbReference>
<evidence type="ECO:0000256" key="2">
    <source>
        <dbReference type="ARBA" id="ARBA00022679"/>
    </source>
</evidence>
<proteinExistence type="predicted"/>
<evidence type="ECO:0000313" key="9">
    <source>
        <dbReference type="Proteomes" id="UP000078343"/>
    </source>
</evidence>
<keyword evidence="2" id="KW-0808">Transferase</keyword>
<keyword evidence="4" id="KW-0418">Kinase</keyword>
<keyword evidence="5" id="KW-0067">ATP-binding</keyword>
<dbReference type="EMBL" id="LVYI01000001">
    <property type="protein sequence ID" value="OAP64756.1"/>
    <property type="molecule type" value="Genomic_DNA"/>
</dbReference>
<evidence type="ECO:0000313" key="8">
    <source>
        <dbReference type="EMBL" id="OAP64756.1"/>
    </source>
</evidence>
<name>A0A178ZZE8_9EURO</name>
<evidence type="ECO:0000256" key="5">
    <source>
        <dbReference type="ARBA" id="ARBA00022840"/>
    </source>
</evidence>
<feature type="compositionally biased region" description="Basic and acidic residues" evidence="6">
    <location>
        <begin position="559"/>
        <end position="568"/>
    </location>
</feature>
<dbReference type="OrthoDB" id="310217at2759"/>
<accession>A0A178ZZE8</accession>
<dbReference type="PROSITE" id="PS50011">
    <property type="entry name" value="PROTEIN_KINASE_DOM"/>
    <property type="match status" value="1"/>
</dbReference>
<evidence type="ECO:0000256" key="6">
    <source>
        <dbReference type="SAM" id="MobiDB-lite"/>
    </source>
</evidence>
<organism evidence="8 9">
    <name type="scientific">Fonsecaea erecta</name>
    <dbReference type="NCBI Taxonomy" id="1367422"/>
    <lineage>
        <taxon>Eukaryota</taxon>
        <taxon>Fungi</taxon>
        <taxon>Dikarya</taxon>
        <taxon>Ascomycota</taxon>
        <taxon>Pezizomycotina</taxon>
        <taxon>Eurotiomycetes</taxon>
        <taxon>Chaetothyriomycetidae</taxon>
        <taxon>Chaetothyriales</taxon>
        <taxon>Herpotrichiellaceae</taxon>
        <taxon>Fonsecaea</taxon>
    </lineage>
</organism>
<dbReference type="SMART" id="SM00220">
    <property type="entry name" value="S_TKc"/>
    <property type="match status" value="1"/>
</dbReference>
<feature type="domain" description="Protein kinase" evidence="7">
    <location>
        <begin position="82"/>
        <end position="449"/>
    </location>
</feature>
<evidence type="ECO:0000256" key="4">
    <source>
        <dbReference type="ARBA" id="ARBA00022777"/>
    </source>
</evidence>
<dbReference type="Proteomes" id="UP000078343">
    <property type="component" value="Unassembled WGS sequence"/>
</dbReference>
<comment type="caution">
    <text evidence="8">The sequence shown here is derived from an EMBL/GenBank/DDBJ whole genome shotgun (WGS) entry which is preliminary data.</text>
</comment>
<dbReference type="EC" id="2.7.11.1" evidence="1"/>
<dbReference type="PANTHER" id="PTHR43671">
    <property type="entry name" value="SERINE/THREONINE-PROTEIN KINASE NEK"/>
    <property type="match status" value="1"/>
</dbReference>
<dbReference type="InterPro" id="IPR000719">
    <property type="entry name" value="Prot_kinase_dom"/>
</dbReference>
<dbReference type="RefSeq" id="XP_018698123.1">
    <property type="nucleotide sequence ID" value="XM_018832244.1"/>
</dbReference>